<evidence type="ECO:0000313" key="2">
    <source>
        <dbReference type="EMBL" id="KAH0965850.1"/>
    </source>
</evidence>
<dbReference type="OrthoDB" id="674604at2759"/>
<dbReference type="AlphaFoldDB" id="A0A9P8N2T9"/>
<dbReference type="EMBL" id="JAIZPD010000003">
    <property type="protein sequence ID" value="KAH0965850.1"/>
    <property type="molecule type" value="Genomic_DNA"/>
</dbReference>
<dbReference type="RefSeq" id="XP_044723363.1">
    <property type="nucleotide sequence ID" value="XM_044862337.1"/>
</dbReference>
<reference evidence="2" key="1">
    <citation type="submission" date="2021-09" db="EMBL/GenBank/DDBJ databases">
        <title>A high-quality genome of the endoparasitic fungus Hirsutella rhossiliensis with a comparison of Hirsutella genomes reveals transposable elements contributing to genome size variation.</title>
        <authorList>
            <person name="Lin R."/>
            <person name="Jiao Y."/>
            <person name="Sun X."/>
            <person name="Ling J."/>
            <person name="Xie B."/>
            <person name="Cheng X."/>
        </authorList>
    </citation>
    <scope>NUCLEOTIDE SEQUENCE</scope>
    <source>
        <strain evidence="2">HR02</strain>
    </source>
</reference>
<evidence type="ECO:0000259" key="1">
    <source>
        <dbReference type="Pfam" id="PF17107"/>
    </source>
</evidence>
<dbReference type="GeneID" id="68352995"/>
<name>A0A9P8N2T9_9HYPO</name>
<sequence>MSGAEVIGIISGIIAILDVSHKVYRAVEDASGLPPSFRDVGSRLPLVQDSLRAAYRGLAEDHVAPECSGALKTVLEGCKLKAAGLERIFRATIPPVGASRTTKYLKALRTIPNATKVEGLMDGIMSDLHVLTANHAVKTATRAQIMKLMAAVDMDNGGGFYEDKSSVVLHNLGSGSQFVHRGVGNQNMTSGTGLQFNGAMTGDFYLARG</sequence>
<organism evidence="2 3">
    <name type="scientific">Hirsutella rhossiliensis</name>
    <dbReference type="NCBI Taxonomy" id="111463"/>
    <lineage>
        <taxon>Eukaryota</taxon>
        <taxon>Fungi</taxon>
        <taxon>Dikarya</taxon>
        <taxon>Ascomycota</taxon>
        <taxon>Pezizomycotina</taxon>
        <taxon>Sordariomycetes</taxon>
        <taxon>Hypocreomycetidae</taxon>
        <taxon>Hypocreales</taxon>
        <taxon>Ophiocordycipitaceae</taxon>
        <taxon>Hirsutella</taxon>
    </lineage>
</organism>
<accession>A0A9P8N2T9</accession>
<evidence type="ECO:0000313" key="3">
    <source>
        <dbReference type="Proteomes" id="UP000824596"/>
    </source>
</evidence>
<dbReference type="Pfam" id="PF17107">
    <property type="entry name" value="SesA"/>
    <property type="match status" value="1"/>
</dbReference>
<dbReference type="InterPro" id="IPR031352">
    <property type="entry name" value="SesA"/>
</dbReference>
<protein>
    <recommendedName>
        <fullName evidence="1">NACHT-NTPase and P-loop NTPases N-terminal domain-containing protein</fullName>
    </recommendedName>
</protein>
<dbReference type="Proteomes" id="UP000824596">
    <property type="component" value="Unassembled WGS sequence"/>
</dbReference>
<gene>
    <name evidence="2" type="ORF">HRG_03866</name>
</gene>
<keyword evidence="3" id="KW-1185">Reference proteome</keyword>
<comment type="caution">
    <text evidence="2">The sequence shown here is derived from an EMBL/GenBank/DDBJ whole genome shotgun (WGS) entry which is preliminary data.</text>
</comment>
<feature type="domain" description="NACHT-NTPase and P-loop NTPases N-terminal" evidence="1">
    <location>
        <begin position="10"/>
        <end position="131"/>
    </location>
</feature>
<proteinExistence type="predicted"/>